<protein>
    <submittedName>
        <fullName evidence="1">Uncharacterized protein</fullName>
    </submittedName>
</protein>
<evidence type="ECO:0000313" key="1">
    <source>
        <dbReference type="EnsemblPlants" id="AVESA.00010b.r2.2CG0315490.1.CDS"/>
    </source>
</evidence>
<sequence length="596" mass="66291">MDAATPSKRAKTTTTAASRAETPQKLRKAPLFADQIATPQKPTLKVPTAASDLTWTPEKTEQRPLLRRASGKGAVALSVKEVRRAALELRRADKYRAEVAQEEDALESVARELGVGAGAGRSPVKRRPEIKLPESYEMLCEFFNCFESSTRLLRMKGSKATFPNICASVQNLADRRFTYGNLAQLKYIMPEAIVINKILLRDEKTCCMKPDLQVNLLTDAVEDTAMQKGETRYTALRRMFRQRVVDFFRNHPEGDDIPEHELPHPFTQTKPSVAQITPRVVSEAVSAVPSPSLVEQQPVGISHMSPSFKRRFSQRSSTCQATTSTTSPSTVTSPLSRKTFLGSVSGGIEHESQVQEKSGKCALRFGALEGTPAKFASTPVRSMAATPGLHTPKRPTSATMCDTPPLQTAKRSARAKLFMTPRKDASSMQEENQSTRTAKLFMTPRKDSSSMQEENQSTSTSTIDADDELLSFLPKSFLQSVKQKENRALEEKETGFADKVQRQKLISSLPRTFDVIFLIYQSRQRTVLAKQELIDKIIDCSPNIVDKGEIEEQLRLLQEFVPEWISEKTAQSGDVLCCVDTALSQSEIRQRLNGVE</sequence>
<organism evidence="1 2">
    <name type="scientific">Avena sativa</name>
    <name type="common">Oat</name>
    <dbReference type="NCBI Taxonomy" id="4498"/>
    <lineage>
        <taxon>Eukaryota</taxon>
        <taxon>Viridiplantae</taxon>
        <taxon>Streptophyta</taxon>
        <taxon>Embryophyta</taxon>
        <taxon>Tracheophyta</taxon>
        <taxon>Spermatophyta</taxon>
        <taxon>Magnoliopsida</taxon>
        <taxon>Liliopsida</taxon>
        <taxon>Poales</taxon>
        <taxon>Poaceae</taxon>
        <taxon>BOP clade</taxon>
        <taxon>Pooideae</taxon>
        <taxon>Poodae</taxon>
        <taxon>Poeae</taxon>
        <taxon>Poeae Chloroplast Group 1 (Aveneae type)</taxon>
        <taxon>Aveninae</taxon>
        <taxon>Avena</taxon>
    </lineage>
</organism>
<dbReference type="Proteomes" id="UP001732700">
    <property type="component" value="Chromosome 2C"/>
</dbReference>
<keyword evidence="2" id="KW-1185">Reference proteome</keyword>
<accession>A0ACD5UT01</accession>
<proteinExistence type="predicted"/>
<evidence type="ECO:0000313" key="2">
    <source>
        <dbReference type="Proteomes" id="UP001732700"/>
    </source>
</evidence>
<reference evidence="1" key="1">
    <citation type="submission" date="2021-05" db="EMBL/GenBank/DDBJ databases">
        <authorList>
            <person name="Scholz U."/>
            <person name="Mascher M."/>
            <person name="Fiebig A."/>
        </authorList>
    </citation>
    <scope>NUCLEOTIDE SEQUENCE [LARGE SCALE GENOMIC DNA]</scope>
</reference>
<name>A0ACD5UT01_AVESA</name>
<reference evidence="1" key="2">
    <citation type="submission" date="2025-09" db="UniProtKB">
        <authorList>
            <consortium name="EnsemblPlants"/>
        </authorList>
    </citation>
    <scope>IDENTIFICATION</scope>
</reference>
<dbReference type="EnsemblPlants" id="AVESA.00010b.r2.2CG0315490.1">
    <property type="protein sequence ID" value="AVESA.00010b.r2.2CG0315490.1.CDS"/>
    <property type="gene ID" value="AVESA.00010b.r2.2CG0315490"/>
</dbReference>